<feature type="region of interest" description="Disordered" evidence="5">
    <location>
        <begin position="171"/>
        <end position="282"/>
    </location>
</feature>
<dbReference type="Proteomes" id="UP001151582">
    <property type="component" value="Unassembled WGS sequence"/>
</dbReference>
<comment type="function">
    <text evidence="4">Component of the eukaryotic translation initiation factor 3 (eIF-3) complex, which is involved in protein synthesis of a specialized repertoire of mRNAs and, together with other initiation factors, stimulates binding of mRNA and methionyl-tRNAi to the 40S ribosome. The eIF-3 complex specifically targets and initiates translation of a subset of mRNAs involved in cell proliferation.</text>
</comment>
<gene>
    <name evidence="4 7" type="primary">NIP1</name>
    <name evidence="7" type="ORF">H4R34_001358</name>
</gene>
<keyword evidence="2 4" id="KW-0396">Initiation factor</keyword>
<feature type="region of interest" description="Disordered" evidence="5">
    <location>
        <begin position="832"/>
        <end position="935"/>
    </location>
</feature>
<dbReference type="HAMAP" id="MF_03002">
    <property type="entry name" value="eIF3c"/>
    <property type="match status" value="1"/>
</dbReference>
<dbReference type="GO" id="GO:0005852">
    <property type="term" value="C:eukaryotic translation initiation factor 3 complex"/>
    <property type="evidence" value="ECO:0007669"/>
    <property type="project" value="UniProtKB-UniRule"/>
</dbReference>
<evidence type="ECO:0000256" key="3">
    <source>
        <dbReference type="ARBA" id="ARBA00022917"/>
    </source>
</evidence>
<feature type="region of interest" description="Disordered" evidence="5">
    <location>
        <begin position="1"/>
        <end position="57"/>
    </location>
</feature>
<reference evidence="7" key="1">
    <citation type="submission" date="2022-07" db="EMBL/GenBank/DDBJ databases">
        <title>Phylogenomic reconstructions and comparative analyses of Kickxellomycotina fungi.</title>
        <authorList>
            <person name="Reynolds N.K."/>
            <person name="Stajich J.E."/>
            <person name="Barry K."/>
            <person name="Grigoriev I.V."/>
            <person name="Crous P."/>
            <person name="Smith M.E."/>
        </authorList>
    </citation>
    <scope>NUCLEOTIDE SEQUENCE</scope>
    <source>
        <strain evidence="7">RSA 567</strain>
    </source>
</reference>
<dbReference type="GO" id="GO:0003723">
    <property type="term" value="F:RNA binding"/>
    <property type="evidence" value="ECO:0007669"/>
    <property type="project" value="InterPro"/>
</dbReference>
<name>A0A9W8B4V6_9FUNG</name>
<dbReference type="GO" id="GO:0031369">
    <property type="term" value="F:translation initiation factor binding"/>
    <property type="evidence" value="ECO:0007669"/>
    <property type="project" value="InterPro"/>
</dbReference>
<dbReference type="PANTHER" id="PTHR13937:SF0">
    <property type="entry name" value="EUKARYOTIC TRANSLATION INITIATION FACTOR 3 SUBUNIT C-RELATED"/>
    <property type="match status" value="1"/>
</dbReference>
<dbReference type="Pfam" id="PF01399">
    <property type="entry name" value="PCI"/>
    <property type="match status" value="1"/>
</dbReference>
<keyword evidence="8" id="KW-1185">Reference proteome</keyword>
<comment type="subcellular location">
    <subcellularLocation>
        <location evidence="4">Cytoplasm</location>
    </subcellularLocation>
</comment>
<evidence type="ECO:0000259" key="6">
    <source>
        <dbReference type="PROSITE" id="PS50250"/>
    </source>
</evidence>
<evidence type="ECO:0000256" key="1">
    <source>
        <dbReference type="ARBA" id="ARBA00022490"/>
    </source>
</evidence>
<evidence type="ECO:0000256" key="4">
    <source>
        <dbReference type="HAMAP-Rule" id="MF_03002"/>
    </source>
</evidence>
<feature type="domain" description="PCI" evidence="6">
    <location>
        <begin position="629"/>
        <end position="806"/>
    </location>
</feature>
<comment type="subunit">
    <text evidence="4">Component of the eukaryotic translation initiation factor 3 (eIF-3) complex.</text>
</comment>
<protein>
    <recommendedName>
        <fullName evidence="4">Eukaryotic translation initiation factor 3 subunit C</fullName>
        <shortName evidence="4">eIF3c</shortName>
    </recommendedName>
    <alternativeName>
        <fullName evidence="4">Eukaryotic translation initiation factor 3 93 kDa subunit homolog</fullName>
        <shortName evidence="4">eIF3 p93</shortName>
    </alternativeName>
    <alternativeName>
        <fullName evidence="4">Translation initiation factor eIF3, p93 subunit homolog</fullName>
    </alternativeName>
</protein>
<evidence type="ECO:0000256" key="5">
    <source>
        <dbReference type="SAM" id="MobiDB-lite"/>
    </source>
</evidence>
<evidence type="ECO:0000313" key="7">
    <source>
        <dbReference type="EMBL" id="KAJ1983303.1"/>
    </source>
</evidence>
<feature type="compositionally biased region" description="Low complexity" evidence="5">
    <location>
        <begin position="247"/>
        <end position="256"/>
    </location>
</feature>
<keyword evidence="3 4" id="KW-0648">Protein biosynthesis</keyword>
<dbReference type="FunFam" id="1.10.10.10:FF:000300">
    <property type="entry name" value="Eukaryotic translation initiation factor 3 subunit C"/>
    <property type="match status" value="1"/>
</dbReference>
<dbReference type="SUPFAM" id="SSF46785">
    <property type="entry name" value="Winged helix' DNA-binding domain"/>
    <property type="match status" value="1"/>
</dbReference>
<comment type="caution">
    <text evidence="7">The sequence shown here is derived from an EMBL/GenBank/DDBJ whole genome shotgun (WGS) entry which is preliminary data.</text>
</comment>
<dbReference type="PANTHER" id="PTHR13937">
    <property type="entry name" value="EUKARYOTIC TRANSLATION INITATION FACTOR 3, SUBUNIT 8 EIF3S8 -RELATED"/>
    <property type="match status" value="1"/>
</dbReference>
<evidence type="ECO:0000256" key="2">
    <source>
        <dbReference type="ARBA" id="ARBA00022540"/>
    </source>
</evidence>
<dbReference type="EMBL" id="JANBQB010000061">
    <property type="protein sequence ID" value="KAJ1983303.1"/>
    <property type="molecule type" value="Genomic_DNA"/>
</dbReference>
<sequence>MSRFFRGGSDSESSSSFSESSYESEVELTPVPQEQPVAGTNRFMIGNLQSESESEEDVKRVVRSAKDKRTLMMRSHVETIANALESGDWKTVLSEFDALMKLISKAGSSILVNNNPPTFFTRVLVRIDDAVQAAAQQKKRTDALTAKSLNAMKQKMRKAIKDYDQAMGVFRQNPVGSSESDSGEPTKKTGGKKWQKGAGDEVASDSWPSDSDSETDESEGEQAGAGINRWLKRDDKAKPLAKKPKAGAKGVAAAPAEAEEDDGFTTVGPKGKRGKERAAPTKELTSADIPKQLELVMQQRGKKGQAAQAAVANLDRLYAVATHPTDQVRILLLQIAFRLDSTSIVGGHMKTEHWQRLLNSTNQLLDLLEANPDITVREDATGFLDESKERTLRELQGSIIALVDRADDEFFKSLQAIDPHTTEYLTRLRDQSKLYCLIARAQRYFESRKLQDSLARAMMRRIEQLYYKPDAVIRSLESNLKEQCAAAASSSILGTTANMEPAVLIHKLCSHLYYNADAMTRTRAILCQIYSIALHDRFHEARDLLLMSHLQEGIQHMDVKIQVLYNRAMVQLGMCAFRQGLISEAYSCLQDLMSTQRQKELLAQGVHNQRAGQENPAQAALERQRQLPFHMHINLELLECVYLTCCMLIEVPAMAQAGGANDQGARKRIISRNFRRMLDFHERQIFTGPPENTRDHILSAARALAVADWVKCKELIDAIRIWDLMPQGAEEVKTMLAAKIQEQGLRTYLFTYAPHYESLALPILSNMFDVPLGRVTRVLSKMIWNEELAASLDQVGELVIFHKVDPSRLQKLGQNLADRTAHLIDNNEKLFEQKTYNSNARDQEGGDDDESGGRRFQRGGRRGGGPGHRGGYRGRGRRQDGGPGGYQGNRNQGAGGQDGGGRRPYGGGQQDRRGGGYNYNRNQTRDRGMAAASNY</sequence>
<dbReference type="OrthoDB" id="29647at2759"/>
<feature type="compositionally biased region" description="Gly residues" evidence="5">
    <location>
        <begin position="881"/>
        <end position="909"/>
    </location>
</feature>
<feature type="compositionally biased region" description="Low complexity" evidence="5">
    <location>
        <begin position="10"/>
        <end position="23"/>
    </location>
</feature>
<dbReference type="InterPro" id="IPR027516">
    <property type="entry name" value="EIF3C"/>
</dbReference>
<dbReference type="InterPro" id="IPR000717">
    <property type="entry name" value="PCI_dom"/>
</dbReference>
<dbReference type="Pfam" id="PF05470">
    <property type="entry name" value="eIF-3c_N"/>
    <property type="match status" value="1"/>
</dbReference>
<dbReference type="AlphaFoldDB" id="A0A9W8B4V6"/>
<dbReference type="GO" id="GO:0003743">
    <property type="term" value="F:translation initiation factor activity"/>
    <property type="evidence" value="ECO:0007669"/>
    <property type="project" value="UniProtKB-UniRule"/>
</dbReference>
<dbReference type="GO" id="GO:0033290">
    <property type="term" value="C:eukaryotic 48S preinitiation complex"/>
    <property type="evidence" value="ECO:0007669"/>
    <property type="project" value="UniProtKB-UniRule"/>
</dbReference>
<keyword evidence="1 4" id="KW-0963">Cytoplasm</keyword>
<organism evidence="7 8">
    <name type="scientific">Dimargaris verticillata</name>
    <dbReference type="NCBI Taxonomy" id="2761393"/>
    <lineage>
        <taxon>Eukaryota</taxon>
        <taxon>Fungi</taxon>
        <taxon>Fungi incertae sedis</taxon>
        <taxon>Zoopagomycota</taxon>
        <taxon>Kickxellomycotina</taxon>
        <taxon>Dimargaritomycetes</taxon>
        <taxon>Dimargaritales</taxon>
        <taxon>Dimargaritaceae</taxon>
        <taxon>Dimargaris</taxon>
    </lineage>
</organism>
<accession>A0A9W8B4V6</accession>
<comment type="similarity">
    <text evidence="4">Belongs to the eIF-3 subunit C family.</text>
</comment>
<evidence type="ECO:0000313" key="8">
    <source>
        <dbReference type="Proteomes" id="UP001151582"/>
    </source>
</evidence>
<dbReference type="InterPro" id="IPR036390">
    <property type="entry name" value="WH_DNA-bd_sf"/>
</dbReference>
<dbReference type="PROSITE" id="PS50250">
    <property type="entry name" value="PCI"/>
    <property type="match status" value="1"/>
</dbReference>
<feature type="compositionally biased region" description="Acidic residues" evidence="5">
    <location>
        <begin position="211"/>
        <end position="220"/>
    </location>
</feature>
<dbReference type="SMART" id="SM00088">
    <property type="entry name" value="PINT"/>
    <property type="match status" value="1"/>
</dbReference>
<dbReference type="GO" id="GO:0016282">
    <property type="term" value="C:eukaryotic 43S preinitiation complex"/>
    <property type="evidence" value="ECO:0007669"/>
    <property type="project" value="UniProtKB-UniRule"/>
</dbReference>
<dbReference type="InterPro" id="IPR008905">
    <property type="entry name" value="EIF3C_N_dom"/>
</dbReference>
<proteinExistence type="inferred from homology"/>
<dbReference type="GO" id="GO:0001732">
    <property type="term" value="P:formation of cytoplasmic translation initiation complex"/>
    <property type="evidence" value="ECO:0007669"/>
    <property type="project" value="UniProtKB-UniRule"/>
</dbReference>